<feature type="compositionally biased region" description="Polar residues" evidence="1">
    <location>
        <begin position="574"/>
        <end position="583"/>
    </location>
</feature>
<dbReference type="EMBL" id="LXJU01000016">
    <property type="protein sequence ID" value="OGE50754.1"/>
    <property type="molecule type" value="Genomic_DNA"/>
</dbReference>
<reference evidence="3 4" key="1">
    <citation type="journal article" date="2016" name="Sci. Rep.">
        <title>Penicillium arizonense, a new, genome sequenced fungal species, reveals a high chemical diversity in secreted metabolites.</title>
        <authorList>
            <person name="Grijseels S."/>
            <person name="Nielsen J.C."/>
            <person name="Randelovic M."/>
            <person name="Nielsen J."/>
            <person name="Nielsen K.F."/>
            <person name="Workman M."/>
            <person name="Frisvad J.C."/>
        </authorList>
    </citation>
    <scope>NUCLEOTIDE SEQUENCE [LARGE SCALE GENOMIC DNA]</scope>
    <source>
        <strain evidence="3 4">CBS 141311</strain>
    </source>
</reference>
<feature type="region of interest" description="Disordered" evidence="1">
    <location>
        <begin position="952"/>
        <end position="1023"/>
    </location>
</feature>
<feature type="compositionally biased region" description="Low complexity" evidence="1">
    <location>
        <begin position="888"/>
        <end position="906"/>
    </location>
</feature>
<feature type="region of interest" description="Disordered" evidence="1">
    <location>
        <begin position="19"/>
        <end position="42"/>
    </location>
</feature>
<dbReference type="RefSeq" id="XP_022486200.1">
    <property type="nucleotide sequence ID" value="XM_022634024.1"/>
</dbReference>
<comment type="caution">
    <text evidence="3">The sequence shown here is derived from an EMBL/GenBank/DDBJ whole genome shotgun (WGS) entry which is preliminary data.</text>
</comment>
<feature type="region of interest" description="Disordered" evidence="1">
    <location>
        <begin position="441"/>
        <end position="470"/>
    </location>
</feature>
<evidence type="ECO:0000313" key="3">
    <source>
        <dbReference type="EMBL" id="OGE50754.1"/>
    </source>
</evidence>
<protein>
    <recommendedName>
        <fullName evidence="2">Metallo-beta-lactamase domain-containing protein</fullName>
    </recommendedName>
</protein>
<feature type="region of interest" description="Disordered" evidence="1">
    <location>
        <begin position="665"/>
        <end position="690"/>
    </location>
</feature>
<evidence type="ECO:0000256" key="1">
    <source>
        <dbReference type="SAM" id="MobiDB-lite"/>
    </source>
</evidence>
<keyword evidence="4" id="KW-1185">Reference proteome</keyword>
<organism evidence="3 4">
    <name type="scientific">Penicillium arizonense</name>
    <dbReference type="NCBI Taxonomy" id="1835702"/>
    <lineage>
        <taxon>Eukaryota</taxon>
        <taxon>Fungi</taxon>
        <taxon>Dikarya</taxon>
        <taxon>Ascomycota</taxon>
        <taxon>Pezizomycotina</taxon>
        <taxon>Eurotiomycetes</taxon>
        <taxon>Eurotiomycetidae</taxon>
        <taxon>Eurotiales</taxon>
        <taxon>Aspergillaceae</taxon>
        <taxon>Penicillium</taxon>
    </lineage>
</organism>
<dbReference type="FunFam" id="3.60.15.10:FF:000048">
    <property type="entry name" value="Zn-dependent hydrolase/oxidoreductase family protein, putative"/>
    <property type="match status" value="1"/>
</dbReference>
<accession>A0A1F5LC15</accession>
<dbReference type="PANTHER" id="PTHR15032:SF4">
    <property type="entry name" value="N-ACYL-PHOSPHATIDYLETHANOLAMINE-HYDROLYZING PHOSPHOLIPASE D"/>
    <property type="match status" value="1"/>
</dbReference>
<dbReference type="GO" id="GO:0070291">
    <property type="term" value="P:N-acylethanolamine metabolic process"/>
    <property type="evidence" value="ECO:0007669"/>
    <property type="project" value="TreeGrafter"/>
</dbReference>
<gene>
    <name evidence="3" type="ORF">PENARI_c016G04255</name>
</gene>
<dbReference type="InterPro" id="IPR036866">
    <property type="entry name" value="RibonucZ/Hydroxyglut_hydro"/>
</dbReference>
<dbReference type="PANTHER" id="PTHR15032">
    <property type="entry name" value="N-ACYL-PHOSPHATIDYLETHANOLAMINE-HYDROLYZING PHOSPHOLIPASE D"/>
    <property type="match status" value="1"/>
</dbReference>
<feature type="region of interest" description="Disordered" evidence="1">
    <location>
        <begin position="516"/>
        <end position="583"/>
    </location>
</feature>
<feature type="compositionally biased region" description="Polar residues" evidence="1">
    <location>
        <begin position="986"/>
        <end position="1004"/>
    </location>
</feature>
<evidence type="ECO:0000259" key="2">
    <source>
        <dbReference type="Pfam" id="PF12706"/>
    </source>
</evidence>
<dbReference type="GO" id="GO:0005737">
    <property type="term" value="C:cytoplasm"/>
    <property type="evidence" value="ECO:0007669"/>
    <property type="project" value="TreeGrafter"/>
</dbReference>
<dbReference type="Pfam" id="PF12706">
    <property type="entry name" value="Lactamase_B_2"/>
    <property type="match status" value="1"/>
</dbReference>
<feature type="compositionally biased region" description="Polar residues" evidence="1">
    <location>
        <begin position="866"/>
        <end position="878"/>
    </location>
</feature>
<dbReference type="GO" id="GO:0070292">
    <property type="term" value="P:N-acylphosphatidylethanolamine metabolic process"/>
    <property type="evidence" value="ECO:0007669"/>
    <property type="project" value="TreeGrafter"/>
</dbReference>
<evidence type="ECO:0000313" key="4">
    <source>
        <dbReference type="Proteomes" id="UP000177622"/>
    </source>
</evidence>
<dbReference type="InterPro" id="IPR001279">
    <property type="entry name" value="Metallo-B-lactamas"/>
</dbReference>
<feature type="domain" description="Metallo-beta-lactamase" evidence="2">
    <location>
        <begin position="109"/>
        <end position="349"/>
    </location>
</feature>
<dbReference type="Gene3D" id="3.60.15.10">
    <property type="entry name" value="Ribonuclease Z/Hydroxyacylglutathione hydrolase-like"/>
    <property type="match status" value="1"/>
</dbReference>
<dbReference type="Proteomes" id="UP000177622">
    <property type="component" value="Unassembled WGS sequence"/>
</dbReference>
<feature type="compositionally biased region" description="Low complexity" evidence="1">
    <location>
        <begin position="455"/>
        <end position="467"/>
    </location>
</feature>
<feature type="region of interest" description="Disordered" evidence="1">
    <location>
        <begin position="788"/>
        <end position="906"/>
    </location>
</feature>
<name>A0A1F5LC15_PENAI</name>
<feature type="compositionally biased region" description="Polar residues" evidence="1">
    <location>
        <begin position="675"/>
        <end position="690"/>
    </location>
</feature>
<dbReference type="SUPFAM" id="SSF56281">
    <property type="entry name" value="Metallo-hydrolase/oxidoreductase"/>
    <property type="match status" value="1"/>
</dbReference>
<dbReference type="GO" id="GO:0070290">
    <property type="term" value="F:N-acylphosphatidylethanolamine-specific phospholipase D activity"/>
    <property type="evidence" value="ECO:0007669"/>
    <property type="project" value="TreeGrafter"/>
</dbReference>
<sequence length="1023" mass="114444">MTTPTAATVLYALTVSSSPARPGPEDVLEKTHHTKSGFRNPWESYRDHSPKDIMGMLLSRRLKGEANAPDMTPPATRKPEFLPSRDTPKLRATWLGHACYYVEFPSGLRVLFDPVFDGRCGPYSFGPKRYTDPPCKIEDIPVIDAVVISHNHYDHLSYPTVSKIAKQHPNCHFFAPLGNKSWFHDSKIYNVTELDWWDERDIAMSPAEEKATEVEPVGKASRAADIKARISCMPCQHITARGPFDKCKTLWASWAIESGGSKVYFAGDSGYRAVDEIPKGEDDWDPKYNFPICPAFKQVGEFRGPFDLGLIPIGAYAPRHIFSAAHADPHDAVRMFKDTKCKNALAMHWGTWVLTEEDVLEPPRKLKDALKRHNIPETGVFDVAHLSLPDSTEPDSSLVPLMVDLANDQARGEAEINLRDRRFYQFQSQVPSEITSQGINLENRDFPERRRRYRSTPSTTSLSSTLSGEEEVVYPLNERALSALPQHLQLHMREMQEERILRLQTQVPLIGMSDILSYPQPRDPSKRNFSSRYPGANPVERSPSRPLLKHGRPTSLTDHESPFPSPIGTRDESLSPTSPMNPYNLQPTSPLTWLASAPLGRPNHFAQSSQNISDNPPTESNGLWLHRNVPIGQGYTVWDRNGQFDAPTLRSGTSTPRVDVTQFDFGFPKPEPTRTIESSQAPTKTDLSKANPSRGIDLINKWVHPALRPDLIEKWKYDGLLPEDLPIVRGPAAEAPVIPAPVDQAPVTPPRRPILTPYEPRFYPRYGQSLSDLNDDELEERLMCTQRPASQGTLGGSPVTAMTTVTPVTPPRRIRPRSPTGSMSDIPRTPSWRSMPCSGGESNGYLFPMDQSPTDNIVQELPSTPPYQLSPSSSQCTVRGSPIATPQRQLLPPFSPSRPSLNSSQSRSLHSMEVLLGHDEGAFSAQAEWTPEMHAIMFDPVRRSRQERRNAFVPEQKSRRQTARVPQSSPPGLLTIDTTGRPVLTRTKTSARSGGHSQESASRPSRSRVREGLRRLSHGFRRK</sequence>
<dbReference type="GeneID" id="34578758"/>
<proteinExistence type="predicted"/>
<feature type="compositionally biased region" description="Low complexity" evidence="1">
    <location>
        <begin position="798"/>
        <end position="807"/>
    </location>
</feature>
<dbReference type="OrthoDB" id="332863at2759"/>
<dbReference type="AlphaFoldDB" id="A0A1F5LC15"/>